<comment type="caution">
    <text evidence="1">The sequence shown here is derived from an EMBL/GenBank/DDBJ whole genome shotgun (WGS) entry which is preliminary data.</text>
</comment>
<evidence type="ECO:0000313" key="2">
    <source>
        <dbReference type="Proteomes" id="UP000324800"/>
    </source>
</evidence>
<organism evidence="1 2">
    <name type="scientific">Streblomastix strix</name>
    <dbReference type="NCBI Taxonomy" id="222440"/>
    <lineage>
        <taxon>Eukaryota</taxon>
        <taxon>Metamonada</taxon>
        <taxon>Preaxostyla</taxon>
        <taxon>Oxymonadida</taxon>
        <taxon>Streblomastigidae</taxon>
        <taxon>Streblomastix</taxon>
    </lineage>
</organism>
<dbReference type="AlphaFoldDB" id="A0A5J4UQY1"/>
<gene>
    <name evidence="1" type="ORF">EZS28_032012</name>
</gene>
<accession>A0A5J4UQY1</accession>
<evidence type="ECO:0000313" key="1">
    <source>
        <dbReference type="EMBL" id="KAA6372462.1"/>
    </source>
</evidence>
<dbReference type="EMBL" id="SNRW01013582">
    <property type="protein sequence ID" value="KAA6372462.1"/>
    <property type="molecule type" value="Genomic_DNA"/>
</dbReference>
<reference evidence="1 2" key="1">
    <citation type="submission" date="2019-03" db="EMBL/GenBank/DDBJ databases">
        <title>Single cell metagenomics reveals metabolic interactions within the superorganism composed of flagellate Streblomastix strix and complex community of Bacteroidetes bacteria on its surface.</title>
        <authorList>
            <person name="Treitli S.C."/>
            <person name="Kolisko M."/>
            <person name="Husnik F."/>
            <person name="Keeling P."/>
            <person name="Hampl V."/>
        </authorList>
    </citation>
    <scope>NUCLEOTIDE SEQUENCE [LARGE SCALE GENOMIC DNA]</scope>
    <source>
        <strain evidence="1">ST1C</strain>
    </source>
</reference>
<proteinExistence type="predicted"/>
<dbReference type="OrthoDB" id="445357at2759"/>
<protein>
    <submittedName>
        <fullName evidence="1">Uncharacterized protein</fullName>
    </submittedName>
</protein>
<name>A0A5J4UQY1_9EUKA</name>
<sequence length="251" mass="28718">MDHANEYNVDGSLLGLGEYILLEILNEMKLPQDAQQFLAVCRKIHQLQTHPRFAKIIQSITQITPAFVIKEERQGRAEGNQFLHSDENQYCTIAIDPVIKEGIVRIEIVFENTIGRWHRIIGIADESCSFAAGDRPQDNGNEEKTVRYWSYIGTIEHITKWIEGNDEYVDGERIAVEVDMTTSPRRVTFFVDDIEQQNSVIGIPEAIRFLASIQTPSSSFTVIKFERLIKSSAQGVVESEVFEWGKEWKNK</sequence>
<dbReference type="Proteomes" id="UP000324800">
    <property type="component" value="Unassembled WGS sequence"/>
</dbReference>